<dbReference type="InterPro" id="IPR012334">
    <property type="entry name" value="Pectin_lyas_fold"/>
</dbReference>
<sequence length="377" mass="41904">EFRGLRIRILQFQFRVNIQQQHMKRFVFQLLLLVISCIADAGFGLFDTHLQQQRHRHHGECKESRAIPLRPHSVTITEFGAVGDGVTVNTHAFQNAIFYIHTFADKGGAQLFVPAGKWLTGSFNLTSHLTLYLDAKAVILGSQDSEHWPVIDPLPSYGRGRELPAMFELETLQSLLRFDSPNTDGIDPDSCSDVCIEDCYISCGDDVISIKSGWDEYGISYGRPSSNIIIRRVIGQSHTSSGLALGSEMSGGIKGVHAQDLYIFNSRRGLRVKTTPGRGGYVKDVYISNVTMKSVRVGIVFTGLYGDHPDDRYDPSAFPEIKRITFKDIVGDNITTAGSLEGIEQAQFKDICLSNIVFNVTSQPPWNCSYVKGFSES</sequence>
<feature type="transmembrane region" description="Helical" evidence="5">
    <location>
        <begin position="26"/>
        <end position="46"/>
    </location>
</feature>
<evidence type="ECO:0000256" key="2">
    <source>
        <dbReference type="ARBA" id="ARBA00022801"/>
    </source>
</evidence>
<evidence type="ECO:0000256" key="1">
    <source>
        <dbReference type="ARBA" id="ARBA00008834"/>
    </source>
</evidence>
<keyword evidence="5" id="KW-0812">Transmembrane</keyword>
<reference evidence="6 7" key="1">
    <citation type="journal article" date="2021" name="Nat. Plants">
        <title>The Taxus genome provides insights into paclitaxel biosynthesis.</title>
        <authorList>
            <person name="Xiong X."/>
            <person name="Gou J."/>
            <person name="Liao Q."/>
            <person name="Li Y."/>
            <person name="Zhou Q."/>
            <person name="Bi G."/>
            <person name="Li C."/>
            <person name="Du R."/>
            <person name="Wang X."/>
            <person name="Sun T."/>
            <person name="Guo L."/>
            <person name="Liang H."/>
            <person name="Lu P."/>
            <person name="Wu Y."/>
            <person name="Zhang Z."/>
            <person name="Ro D.K."/>
            <person name="Shang Y."/>
            <person name="Huang S."/>
            <person name="Yan J."/>
        </authorList>
    </citation>
    <scope>NUCLEOTIDE SEQUENCE [LARGE SCALE GENOMIC DNA]</scope>
    <source>
        <strain evidence="6">Ta-2019</strain>
    </source>
</reference>
<dbReference type="GO" id="GO:0005975">
    <property type="term" value="P:carbohydrate metabolic process"/>
    <property type="evidence" value="ECO:0007669"/>
    <property type="project" value="InterPro"/>
</dbReference>
<dbReference type="SMART" id="SM00710">
    <property type="entry name" value="PbH1"/>
    <property type="match status" value="4"/>
</dbReference>
<evidence type="ECO:0000256" key="5">
    <source>
        <dbReference type="SAM" id="Phobius"/>
    </source>
</evidence>
<feature type="non-terminal residue" evidence="6">
    <location>
        <position position="1"/>
    </location>
</feature>
<keyword evidence="5" id="KW-1133">Transmembrane helix</keyword>
<gene>
    <name evidence="6" type="ORF">KI387_028091</name>
</gene>
<dbReference type="InterPro" id="IPR000743">
    <property type="entry name" value="Glyco_hydro_28"/>
</dbReference>
<organism evidence="6 7">
    <name type="scientific">Taxus chinensis</name>
    <name type="common">Chinese yew</name>
    <name type="synonym">Taxus wallichiana var. chinensis</name>
    <dbReference type="NCBI Taxonomy" id="29808"/>
    <lineage>
        <taxon>Eukaryota</taxon>
        <taxon>Viridiplantae</taxon>
        <taxon>Streptophyta</taxon>
        <taxon>Embryophyta</taxon>
        <taxon>Tracheophyta</taxon>
        <taxon>Spermatophyta</taxon>
        <taxon>Pinopsida</taxon>
        <taxon>Pinidae</taxon>
        <taxon>Conifers II</taxon>
        <taxon>Cupressales</taxon>
        <taxon>Taxaceae</taxon>
        <taxon>Taxus</taxon>
    </lineage>
</organism>
<dbReference type="GO" id="GO:0004650">
    <property type="term" value="F:polygalacturonase activity"/>
    <property type="evidence" value="ECO:0007669"/>
    <property type="project" value="InterPro"/>
</dbReference>
<feature type="non-terminal residue" evidence="6">
    <location>
        <position position="377"/>
    </location>
</feature>
<name>A0AA38L4X0_TAXCH</name>
<dbReference type="EMBL" id="JAHRHJ020000006">
    <property type="protein sequence ID" value="KAH9313056.1"/>
    <property type="molecule type" value="Genomic_DNA"/>
</dbReference>
<dbReference type="InterPro" id="IPR051801">
    <property type="entry name" value="GH28_Enzymes"/>
</dbReference>
<evidence type="ECO:0000313" key="7">
    <source>
        <dbReference type="Proteomes" id="UP000824469"/>
    </source>
</evidence>
<comment type="caution">
    <text evidence="6">The sequence shown here is derived from an EMBL/GenBank/DDBJ whole genome shotgun (WGS) entry which is preliminary data.</text>
</comment>
<keyword evidence="3 4" id="KW-0326">Glycosidase</keyword>
<keyword evidence="2 4" id="KW-0378">Hydrolase</keyword>
<dbReference type="InterPro" id="IPR006626">
    <property type="entry name" value="PbH1"/>
</dbReference>
<dbReference type="PANTHER" id="PTHR31339">
    <property type="entry name" value="PECTIN LYASE-RELATED"/>
    <property type="match status" value="1"/>
</dbReference>
<evidence type="ECO:0000313" key="6">
    <source>
        <dbReference type="EMBL" id="KAH9313056.1"/>
    </source>
</evidence>
<dbReference type="OMA" id="GHNIKHA"/>
<evidence type="ECO:0000256" key="4">
    <source>
        <dbReference type="RuleBase" id="RU361169"/>
    </source>
</evidence>
<protein>
    <recommendedName>
        <fullName evidence="8">Polygalacturonase</fullName>
    </recommendedName>
</protein>
<dbReference type="SUPFAM" id="SSF51126">
    <property type="entry name" value="Pectin lyase-like"/>
    <property type="match status" value="1"/>
</dbReference>
<dbReference type="InterPro" id="IPR011050">
    <property type="entry name" value="Pectin_lyase_fold/virulence"/>
</dbReference>
<evidence type="ECO:0000256" key="3">
    <source>
        <dbReference type="ARBA" id="ARBA00023295"/>
    </source>
</evidence>
<comment type="similarity">
    <text evidence="1 4">Belongs to the glycosyl hydrolase 28 family.</text>
</comment>
<dbReference type="Pfam" id="PF00295">
    <property type="entry name" value="Glyco_hydro_28"/>
    <property type="match status" value="1"/>
</dbReference>
<dbReference type="Proteomes" id="UP000824469">
    <property type="component" value="Unassembled WGS sequence"/>
</dbReference>
<proteinExistence type="inferred from homology"/>
<dbReference type="Gene3D" id="2.160.20.10">
    <property type="entry name" value="Single-stranded right-handed beta-helix, Pectin lyase-like"/>
    <property type="match status" value="2"/>
</dbReference>
<keyword evidence="7" id="KW-1185">Reference proteome</keyword>
<dbReference type="AlphaFoldDB" id="A0AA38L4X0"/>
<dbReference type="PANTHER" id="PTHR31339:SF9">
    <property type="entry name" value="PLASMIN AND FIBRONECTIN-BINDING PROTEIN A"/>
    <property type="match status" value="1"/>
</dbReference>
<keyword evidence="5" id="KW-0472">Membrane</keyword>
<evidence type="ECO:0008006" key="8">
    <source>
        <dbReference type="Google" id="ProtNLM"/>
    </source>
</evidence>
<accession>A0AA38L4X0</accession>